<comment type="caution">
    <text evidence="2">The sequence shown here is derived from an EMBL/GenBank/DDBJ whole genome shotgun (WGS) entry which is preliminary data.</text>
</comment>
<sequence length="245" mass="28082">MKAIPCNCENIKLLCEPNLRIRAFMLHFEAFFNEIYDNQRLFKNMAESEDVRYRELRSVELNKLKKKCIIDILATKNVPKKVTNDILKMFFKELFVCDANNVITENVFEDDVGNLNDNDNCATHNLANPTANVNKNNLNINNIQNIDRSSIVVPQMPPSKSAMGDIEDPKITTNNVDNRDENYANALKKPSNNKRKNKVTVAEGENLKSVPKVSYVHAYRFDPSTKAQDITIYLKPHMNVLNCDE</sequence>
<accession>A0ABD2P8V5</accession>
<evidence type="ECO:0000256" key="1">
    <source>
        <dbReference type="SAM" id="MobiDB-lite"/>
    </source>
</evidence>
<gene>
    <name evidence="2" type="ORF">HHI36_001876</name>
</gene>
<dbReference type="AlphaFoldDB" id="A0ABD2P8V5"/>
<protein>
    <submittedName>
        <fullName evidence="2">Uncharacterized protein</fullName>
    </submittedName>
</protein>
<evidence type="ECO:0000313" key="2">
    <source>
        <dbReference type="EMBL" id="KAL3287403.1"/>
    </source>
</evidence>
<evidence type="ECO:0000313" key="3">
    <source>
        <dbReference type="Proteomes" id="UP001516400"/>
    </source>
</evidence>
<dbReference type="Proteomes" id="UP001516400">
    <property type="component" value="Unassembled WGS sequence"/>
</dbReference>
<organism evidence="2 3">
    <name type="scientific">Cryptolaemus montrouzieri</name>
    <dbReference type="NCBI Taxonomy" id="559131"/>
    <lineage>
        <taxon>Eukaryota</taxon>
        <taxon>Metazoa</taxon>
        <taxon>Ecdysozoa</taxon>
        <taxon>Arthropoda</taxon>
        <taxon>Hexapoda</taxon>
        <taxon>Insecta</taxon>
        <taxon>Pterygota</taxon>
        <taxon>Neoptera</taxon>
        <taxon>Endopterygota</taxon>
        <taxon>Coleoptera</taxon>
        <taxon>Polyphaga</taxon>
        <taxon>Cucujiformia</taxon>
        <taxon>Coccinelloidea</taxon>
        <taxon>Coccinellidae</taxon>
        <taxon>Scymninae</taxon>
        <taxon>Scymnini</taxon>
        <taxon>Cryptolaemus</taxon>
    </lineage>
</organism>
<dbReference type="EMBL" id="JABFTP020000185">
    <property type="protein sequence ID" value="KAL3287403.1"/>
    <property type="molecule type" value="Genomic_DNA"/>
</dbReference>
<keyword evidence="3" id="KW-1185">Reference proteome</keyword>
<name>A0ABD2P8V5_9CUCU</name>
<feature type="region of interest" description="Disordered" evidence="1">
    <location>
        <begin position="157"/>
        <end position="177"/>
    </location>
</feature>
<proteinExistence type="predicted"/>
<reference evidence="2 3" key="1">
    <citation type="journal article" date="2021" name="BMC Biol.">
        <title>Horizontally acquired antibacterial genes associated with adaptive radiation of ladybird beetles.</title>
        <authorList>
            <person name="Li H.S."/>
            <person name="Tang X.F."/>
            <person name="Huang Y.H."/>
            <person name="Xu Z.Y."/>
            <person name="Chen M.L."/>
            <person name="Du X.Y."/>
            <person name="Qiu B.Y."/>
            <person name="Chen P.T."/>
            <person name="Zhang W."/>
            <person name="Slipinski A."/>
            <person name="Escalona H.E."/>
            <person name="Waterhouse R.M."/>
            <person name="Zwick A."/>
            <person name="Pang H."/>
        </authorList>
    </citation>
    <scope>NUCLEOTIDE SEQUENCE [LARGE SCALE GENOMIC DNA]</scope>
    <source>
        <strain evidence="2">SYSU2018</strain>
    </source>
</reference>